<feature type="domain" description="Xylose isomerase-like TIM barrel" evidence="2">
    <location>
        <begin position="391"/>
        <end position="678"/>
    </location>
</feature>
<reference evidence="4 5" key="1">
    <citation type="submission" date="2016-10" db="EMBL/GenBank/DDBJ databases">
        <authorList>
            <person name="de Groot N.N."/>
        </authorList>
    </citation>
    <scope>NUCLEOTIDE SEQUENCE [LARGE SCALE GENOMIC DNA]</scope>
    <source>
        <strain evidence="4 5">CGMCC 4.5739</strain>
    </source>
</reference>
<sequence length="696" mass="71386">MFRWGVDAGGTSTTVLTSDGHRWTCGSVNPGSVGADTAGDRLRGLFRELARRAAGRDAVGWLATAAYEPSGGARVAEQVARLAGDAGLPGRLAVSNDTVPWLLAPPLHGRGVVAVCGTGSGFLARAEHGGPVRVGGCEYLGSDEGSAFDLGLAGLRAAVRAADGRAGPTALTGLLAGRFGMPAPEAARSLAGRAFPKAAVAALAPLVCRAWRDGDATAGALVRAALDELLLGVRTARDRAGLDGGWSMAAGGGVLRNCPGLFREFAGRVRTGLGAREVVLVDDPARTVLAGLTALGPPGPPGGRPRPPEWQHSGETRLIELPPPPRARPAARPGLETGPGPGPEPEPPGPEPGPGPEVEAVPGPVPRLGVCLGPGAGPGPERALGRALAGARRLGVRTVDLPTDSTAGLVDLARWAGDRDHRAALRALVRGSGLEVGCVSNSHDALLLLGPHGPHTDPVCPGTGRQKRAHALRAALDTVRLAADLGTGQVRLMLGVPDFGRWMSWWGSGVSWADNVAAWAEAARPVLAEAARHRITLLLEPHPKQVAYDRPSTEAVLAAAAGAGGAPVRLCLDPANFAAVGHDPVEAVRGWGTAPAAVHAKDVQRWPGPGAPDGPGWTRYGPGPPFRFRAAGSGELPWRAILAALAEERFTGVLYVEHQDALLPAGRGMAAALRTLRALLPPPPPSQSGDGDRSRC</sequence>
<evidence type="ECO:0000259" key="2">
    <source>
        <dbReference type="Pfam" id="PF01261"/>
    </source>
</evidence>
<dbReference type="InterPro" id="IPR013022">
    <property type="entry name" value="Xyl_isomerase-like_TIM-brl"/>
</dbReference>
<evidence type="ECO:0000259" key="3">
    <source>
        <dbReference type="Pfam" id="PF01869"/>
    </source>
</evidence>
<dbReference type="SUPFAM" id="SSF53067">
    <property type="entry name" value="Actin-like ATPase domain"/>
    <property type="match status" value="1"/>
</dbReference>
<evidence type="ECO:0000256" key="1">
    <source>
        <dbReference type="SAM" id="MobiDB-lite"/>
    </source>
</evidence>
<protein>
    <submittedName>
        <fullName evidence="4">BadF-type ATPase</fullName>
    </submittedName>
</protein>
<dbReference type="PANTHER" id="PTHR43190">
    <property type="entry name" value="N-ACETYL-D-GLUCOSAMINE KINASE"/>
    <property type="match status" value="1"/>
</dbReference>
<feature type="domain" description="ATPase BadF/BadG/BcrA/BcrD type" evidence="3">
    <location>
        <begin position="5"/>
        <end position="257"/>
    </location>
</feature>
<evidence type="ECO:0000313" key="5">
    <source>
        <dbReference type="Proteomes" id="UP000199207"/>
    </source>
</evidence>
<dbReference type="Proteomes" id="UP000199207">
    <property type="component" value="Unassembled WGS sequence"/>
</dbReference>
<dbReference type="AlphaFoldDB" id="A0A1I1SLQ3"/>
<dbReference type="RefSeq" id="WP_139238422.1">
    <property type="nucleotide sequence ID" value="NZ_FOLM01000016.1"/>
</dbReference>
<proteinExistence type="predicted"/>
<feature type="compositionally biased region" description="Pro residues" evidence="1">
    <location>
        <begin position="340"/>
        <end position="355"/>
    </location>
</feature>
<name>A0A1I1SLQ3_9ACTN</name>
<dbReference type="SUPFAM" id="SSF51658">
    <property type="entry name" value="Xylose isomerase-like"/>
    <property type="match status" value="1"/>
</dbReference>
<dbReference type="InterPro" id="IPR043129">
    <property type="entry name" value="ATPase_NBD"/>
</dbReference>
<evidence type="ECO:0000313" key="4">
    <source>
        <dbReference type="EMBL" id="SFD47415.1"/>
    </source>
</evidence>
<accession>A0A1I1SLQ3</accession>
<dbReference type="Pfam" id="PF01869">
    <property type="entry name" value="BcrAD_BadFG"/>
    <property type="match status" value="1"/>
</dbReference>
<dbReference type="Pfam" id="PF01261">
    <property type="entry name" value="AP_endonuc_2"/>
    <property type="match status" value="1"/>
</dbReference>
<gene>
    <name evidence="4" type="ORF">SAMN05421773_11690</name>
</gene>
<dbReference type="PANTHER" id="PTHR43190:SF3">
    <property type="entry name" value="N-ACETYL-D-GLUCOSAMINE KINASE"/>
    <property type="match status" value="1"/>
</dbReference>
<dbReference type="EMBL" id="FOLM01000016">
    <property type="protein sequence ID" value="SFD47415.1"/>
    <property type="molecule type" value="Genomic_DNA"/>
</dbReference>
<dbReference type="Gene3D" id="3.20.20.150">
    <property type="entry name" value="Divalent-metal-dependent TIM barrel enzymes"/>
    <property type="match status" value="1"/>
</dbReference>
<dbReference type="STRING" id="910347.SAMN05421773_11690"/>
<dbReference type="InterPro" id="IPR002731">
    <property type="entry name" value="ATPase_BadF"/>
</dbReference>
<dbReference type="OrthoDB" id="9779184at2"/>
<dbReference type="InterPro" id="IPR052519">
    <property type="entry name" value="Euk-type_GlcNAc_Kinase"/>
</dbReference>
<organism evidence="4 5">
    <name type="scientific">Streptomyces aidingensis</name>
    <dbReference type="NCBI Taxonomy" id="910347"/>
    <lineage>
        <taxon>Bacteria</taxon>
        <taxon>Bacillati</taxon>
        <taxon>Actinomycetota</taxon>
        <taxon>Actinomycetes</taxon>
        <taxon>Kitasatosporales</taxon>
        <taxon>Streptomycetaceae</taxon>
        <taxon>Streptomyces</taxon>
    </lineage>
</organism>
<dbReference type="Gene3D" id="3.30.420.40">
    <property type="match status" value="2"/>
</dbReference>
<feature type="region of interest" description="Disordered" evidence="1">
    <location>
        <begin position="291"/>
        <end position="367"/>
    </location>
</feature>
<dbReference type="InterPro" id="IPR036237">
    <property type="entry name" value="Xyl_isomerase-like_sf"/>
</dbReference>
<feature type="compositionally biased region" description="Basic and acidic residues" evidence="1">
    <location>
        <begin position="306"/>
        <end position="318"/>
    </location>
</feature>
<feature type="compositionally biased region" description="Low complexity" evidence="1">
    <location>
        <begin position="328"/>
        <end position="338"/>
    </location>
</feature>
<keyword evidence="5" id="KW-1185">Reference proteome</keyword>